<name>A0AA35QW82_GEOBA</name>
<gene>
    <name evidence="2" type="ORF">GBAR_LOCUS1324</name>
</gene>
<accession>A0AA35QW82</accession>
<feature type="compositionally biased region" description="Basic and acidic residues" evidence="1">
    <location>
        <begin position="90"/>
        <end position="107"/>
    </location>
</feature>
<proteinExistence type="predicted"/>
<keyword evidence="3" id="KW-1185">Reference proteome</keyword>
<reference evidence="2" key="1">
    <citation type="submission" date="2023-03" db="EMBL/GenBank/DDBJ databases">
        <authorList>
            <person name="Steffen K."/>
            <person name="Cardenas P."/>
        </authorList>
    </citation>
    <scope>NUCLEOTIDE SEQUENCE</scope>
</reference>
<dbReference type="EMBL" id="CASHTH010000196">
    <property type="protein sequence ID" value="CAI7993798.1"/>
    <property type="molecule type" value="Genomic_DNA"/>
</dbReference>
<feature type="region of interest" description="Disordered" evidence="1">
    <location>
        <begin position="1"/>
        <end position="112"/>
    </location>
</feature>
<feature type="compositionally biased region" description="Basic and acidic residues" evidence="1">
    <location>
        <begin position="1"/>
        <end position="11"/>
    </location>
</feature>
<evidence type="ECO:0000256" key="1">
    <source>
        <dbReference type="SAM" id="MobiDB-lite"/>
    </source>
</evidence>
<organism evidence="2 3">
    <name type="scientific">Geodia barretti</name>
    <name type="common">Barrett's horny sponge</name>
    <dbReference type="NCBI Taxonomy" id="519541"/>
    <lineage>
        <taxon>Eukaryota</taxon>
        <taxon>Metazoa</taxon>
        <taxon>Porifera</taxon>
        <taxon>Demospongiae</taxon>
        <taxon>Heteroscleromorpha</taxon>
        <taxon>Tetractinellida</taxon>
        <taxon>Astrophorina</taxon>
        <taxon>Geodiidae</taxon>
        <taxon>Geodia</taxon>
    </lineage>
</organism>
<comment type="caution">
    <text evidence="2">The sequence shown here is derived from an EMBL/GenBank/DDBJ whole genome shotgun (WGS) entry which is preliminary data.</text>
</comment>
<dbReference type="AlphaFoldDB" id="A0AA35QW82"/>
<evidence type="ECO:0000313" key="2">
    <source>
        <dbReference type="EMBL" id="CAI7993798.1"/>
    </source>
</evidence>
<feature type="compositionally biased region" description="Basic and acidic residues" evidence="1">
    <location>
        <begin position="52"/>
        <end position="80"/>
    </location>
</feature>
<sequence>MPKKGREKEAPGPRPQKKTATLAEAMPQVWLPDQPVMDESGSYPFVLPPASRDGHSPTDQEQKQMAEFWEKEEQRTPKGWDEEEELDYSEVVRKREERQMSRPRDSSEEMPDLFKYSRSTVYTVKTLGHISPPP</sequence>
<dbReference type="Proteomes" id="UP001174909">
    <property type="component" value="Unassembled WGS sequence"/>
</dbReference>
<evidence type="ECO:0000313" key="3">
    <source>
        <dbReference type="Proteomes" id="UP001174909"/>
    </source>
</evidence>
<protein>
    <submittedName>
        <fullName evidence="2">Uncharacterized protein</fullName>
    </submittedName>
</protein>